<name>A0A3B0NY58_9BACT</name>
<reference evidence="2" key="1">
    <citation type="submission" date="2018-06" db="EMBL/GenBank/DDBJ databases">
        <authorList>
            <consortium name="Pathogen Informatics"/>
        </authorList>
    </citation>
    <scope>NUCLEOTIDE SEQUENCE [LARGE SCALE GENOMIC DNA]</scope>
    <source>
        <strain evidence="2">NCTC10135</strain>
    </source>
</reference>
<protein>
    <submittedName>
        <fullName evidence="1">Uncharacterized protein</fullName>
    </submittedName>
</protein>
<proteinExistence type="predicted"/>
<dbReference type="AlphaFoldDB" id="A0A3B0NY58"/>
<accession>A0A3B0NY58</accession>
<dbReference type="EMBL" id="LS991949">
    <property type="protein sequence ID" value="SYV89798.1"/>
    <property type="molecule type" value="Genomic_DNA"/>
</dbReference>
<organism evidence="1 2">
    <name type="scientific">Metamycoplasma alkalescens</name>
    <dbReference type="NCBI Taxonomy" id="45363"/>
    <lineage>
        <taxon>Bacteria</taxon>
        <taxon>Bacillati</taxon>
        <taxon>Mycoplasmatota</taxon>
        <taxon>Mycoplasmoidales</taxon>
        <taxon>Metamycoplasmataceae</taxon>
        <taxon>Metamycoplasma</taxon>
    </lineage>
</organism>
<dbReference type="KEGG" id="mala:NCTC10135_00298"/>
<gene>
    <name evidence="1" type="ORF">NCTC10135_00298</name>
</gene>
<feature type="non-terminal residue" evidence="1">
    <location>
        <position position="90"/>
    </location>
</feature>
<evidence type="ECO:0000313" key="2">
    <source>
        <dbReference type="Proteomes" id="UP000259864"/>
    </source>
</evidence>
<evidence type="ECO:0000313" key="1">
    <source>
        <dbReference type="EMBL" id="SYV89798.1"/>
    </source>
</evidence>
<dbReference type="Proteomes" id="UP000259864">
    <property type="component" value="Chromosome 1"/>
</dbReference>
<sequence>MKFLYIFDFITKEPIFHRPFVENIFNGRTFYDFFNSKDEFSNKFVIFDNEMEKDEIEKVLKNNQDIKYIKPLDVHAESFNIDELLSSSGW</sequence>